<reference evidence="3 4" key="1">
    <citation type="submission" date="2013-01" db="EMBL/GenBank/DDBJ databases">
        <title>Whole genome shotgun sequence of Gordonia soli NBRC 108243.</title>
        <authorList>
            <person name="Isaki-Nakamura S."/>
            <person name="Hosoyama A."/>
            <person name="Tsuchikane K."/>
            <person name="Ando Y."/>
            <person name="Baba S."/>
            <person name="Ohji S."/>
            <person name="Hamada M."/>
            <person name="Tamura T."/>
            <person name="Yamazoe A."/>
            <person name="Yamazaki S."/>
            <person name="Fujita N."/>
        </authorList>
    </citation>
    <scope>NUCLEOTIDE SEQUENCE [LARGE SCALE GENOMIC DNA]</scope>
    <source>
        <strain evidence="3 4">NBRC 108243</strain>
    </source>
</reference>
<protein>
    <submittedName>
        <fullName evidence="3">Putative aldehyde dehydrogenase</fullName>
    </submittedName>
</protein>
<dbReference type="CDD" id="cd07129">
    <property type="entry name" value="ALDH_KGSADH"/>
    <property type="match status" value="1"/>
</dbReference>
<dbReference type="OrthoDB" id="9770537at2"/>
<proteinExistence type="predicted"/>
<dbReference type="STRING" id="1223545.GS4_08_02560"/>
<dbReference type="GO" id="GO:0016620">
    <property type="term" value="F:oxidoreductase activity, acting on the aldehyde or oxo group of donors, NAD or NADP as acceptor"/>
    <property type="evidence" value="ECO:0007669"/>
    <property type="project" value="InterPro"/>
</dbReference>
<dbReference type="Pfam" id="PF00171">
    <property type="entry name" value="Aldedh"/>
    <property type="match status" value="1"/>
</dbReference>
<dbReference type="InterPro" id="IPR016162">
    <property type="entry name" value="Ald_DH_N"/>
</dbReference>
<comment type="caution">
    <text evidence="3">The sequence shown here is derived from an EMBL/GenBank/DDBJ whole genome shotgun (WGS) entry which is preliminary data.</text>
</comment>
<dbReference type="PANTHER" id="PTHR43353">
    <property type="entry name" value="SUCCINATE-SEMIALDEHYDE DEHYDROGENASE, MITOCHONDRIAL"/>
    <property type="match status" value="1"/>
</dbReference>
<evidence type="ECO:0000259" key="2">
    <source>
        <dbReference type="Pfam" id="PF00171"/>
    </source>
</evidence>
<dbReference type="Gene3D" id="3.40.605.10">
    <property type="entry name" value="Aldehyde Dehydrogenase, Chain A, domain 1"/>
    <property type="match status" value="1"/>
</dbReference>
<dbReference type="eggNOG" id="COG1012">
    <property type="taxonomic scope" value="Bacteria"/>
</dbReference>
<evidence type="ECO:0000313" key="4">
    <source>
        <dbReference type="Proteomes" id="UP000011666"/>
    </source>
</evidence>
<evidence type="ECO:0000256" key="1">
    <source>
        <dbReference type="ARBA" id="ARBA00023002"/>
    </source>
</evidence>
<dbReference type="Gene3D" id="3.40.309.10">
    <property type="entry name" value="Aldehyde Dehydrogenase, Chain A, domain 2"/>
    <property type="match status" value="1"/>
</dbReference>
<name>M0QH75_9ACTN</name>
<dbReference type="RefSeq" id="WP_007619084.1">
    <property type="nucleotide sequence ID" value="NZ_BANX01000008.1"/>
</dbReference>
<dbReference type="InterPro" id="IPR050740">
    <property type="entry name" value="Aldehyde_DH_Superfamily"/>
</dbReference>
<evidence type="ECO:0000313" key="3">
    <source>
        <dbReference type="EMBL" id="GAC67671.1"/>
    </source>
</evidence>
<dbReference type="InterPro" id="IPR016161">
    <property type="entry name" value="Ald_DH/histidinol_DH"/>
</dbReference>
<dbReference type="InterPro" id="IPR015590">
    <property type="entry name" value="Aldehyde_DH_dom"/>
</dbReference>
<sequence length="516" mass="53100">MTSTLVTEIRSVAARTGADNGHVAPVTTADDVDETVQRAVVASRQLRDAGRDRRIELLTALADALDDSVDELVSLADVETALGAARLAGEVARSSGQLRHFVAVLVDGWYAQATIDHAEPSATPPKPDLRRHLTSIGPVAVFAASNFPFAFSVCGGDTASALAAGSAVVVKVHDGHPATSARTAEILRAAAESAGFSPDVVQLVFGRDAGISLISHPDIEAAGFTGSVPGGRALFDIASARPTPIRFFGELGSLNALIITPGAALDRGAEIAAGLAGSFTLGQGQFCTKPGVAFVPDGDAGDELIRRLVDEASTVPAGALLMPRLLDGYRASVGELVGAGEIATSLLDRSADSELGVGPTILRIDGDDLIANGAGRLLEECFGPTTVVVTYSSDRELAELVDLVPPSLTGTVHATAAESQPGAAGDRAMQALRARSGRLVWNGYPTGVAVTWAQHHGGGYPSTTDPAATSVGASAIGRFLRAVAYQDVPDALLPPELQEANPLDIVRRIDGTIVLP</sequence>
<keyword evidence="1" id="KW-0560">Oxidoreductase</keyword>
<accession>M0QH75</accession>
<dbReference type="Proteomes" id="UP000011666">
    <property type="component" value="Unassembled WGS sequence"/>
</dbReference>
<dbReference type="SUPFAM" id="SSF53720">
    <property type="entry name" value="ALDH-like"/>
    <property type="match status" value="1"/>
</dbReference>
<dbReference type="InterPro" id="IPR016163">
    <property type="entry name" value="Ald_DH_C"/>
</dbReference>
<dbReference type="EMBL" id="BANX01000008">
    <property type="protein sequence ID" value="GAC67671.1"/>
    <property type="molecule type" value="Genomic_DNA"/>
</dbReference>
<dbReference type="AlphaFoldDB" id="M0QH75"/>
<organism evidence="3 4">
    <name type="scientific">Gordonia soli NBRC 108243</name>
    <dbReference type="NCBI Taxonomy" id="1223545"/>
    <lineage>
        <taxon>Bacteria</taxon>
        <taxon>Bacillati</taxon>
        <taxon>Actinomycetota</taxon>
        <taxon>Actinomycetes</taxon>
        <taxon>Mycobacteriales</taxon>
        <taxon>Gordoniaceae</taxon>
        <taxon>Gordonia</taxon>
    </lineage>
</organism>
<gene>
    <name evidence="3" type="ORF">GS4_08_02560</name>
</gene>
<dbReference type="PANTHER" id="PTHR43353:SF3">
    <property type="entry name" value="ALDEHYDE DEHYDROGENASE-RELATED"/>
    <property type="match status" value="1"/>
</dbReference>
<keyword evidence="4" id="KW-1185">Reference proteome</keyword>
<feature type="domain" description="Aldehyde dehydrogenase" evidence="2">
    <location>
        <begin position="16"/>
        <end position="458"/>
    </location>
</feature>
<dbReference type="InterPro" id="IPR044151">
    <property type="entry name" value="ALDH_KGSADH"/>
</dbReference>